<protein>
    <recommendedName>
        <fullName evidence="2">Solute-binding protein family 3/N-terminal domain-containing protein</fullName>
    </recommendedName>
</protein>
<gene>
    <name evidence="3" type="ORF">HMPREF0179_03332</name>
</gene>
<evidence type="ECO:0000313" key="4">
    <source>
        <dbReference type="Proteomes" id="UP000006034"/>
    </source>
</evidence>
<dbReference type="eggNOG" id="COG0834">
    <property type="taxonomic scope" value="Bacteria"/>
</dbReference>
<evidence type="ECO:0000259" key="2">
    <source>
        <dbReference type="SMART" id="SM00062"/>
    </source>
</evidence>
<name>E5YAW1_BILW3</name>
<dbReference type="PANTHER" id="PTHR35936:SF13">
    <property type="entry name" value="HISTIDINE-BINDING PERIPLASMIC PROTEIN"/>
    <property type="match status" value="1"/>
</dbReference>
<evidence type="ECO:0000256" key="1">
    <source>
        <dbReference type="ARBA" id="ARBA00022729"/>
    </source>
</evidence>
<comment type="caution">
    <text evidence="3">The sequence shown here is derived from an EMBL/GenBank/DDBJ whole genome shotgun (WGS) entry which is preliminary data.</text>
</comment>
<dbReference type="EMBL" id="ADCP02000005">
    <property type="protein sequence ID" value="EFV42856.2"/>
    <property type="molecule type" value="Genomic_DNA"/>
</dbReference>
<reference evidence="3 4" key="1">
    <citation type="submission" date="2010-10" db="EMBL/GenBank/DDBJ databases">
        <authorList>
            <consortium name="The Broad Institute Genome Sequencing Platform"/>
            <person name="Ward D."/>
            <person name="Earl A."/>
            <person name="Feldgarden M."/>
            <person name="Young S.K."/>
            <person name="Gargeya S."/>
            <person name="Zeng Q."/>
            <person name="Alvarado L."/>
            <person name="Berlin A."/>
            <person name="Bochicchio J."/>
            <person name="Chapman S.B."/>
            <person name="Chen Z."/>
            <person name="Freedman E."/>
            <person name="Gellesch M."/>
            <person name="Goldberg J."/>
            <person name="Griggs A."/>
            <person name="Gujja S."/>
            <person name="Heilman E."/>
            <person name="Heiman D."/>
            <person name="Howarth C."/>
            <person name="Mehta T."/>
            <person name="Neiman D."/>
            <person name="Pearson M."/>
            <person name="Roberts A."/>
            <person name="Saif S."/>
            <person name="Shea T."/>
            <person name="Shenoy N."/>
            <person name="Sisk P."/>
            <person name="Stolte C."/>
            <person name="Sykes S."/>
            <person name="White J."/>
            <person name="Yandava C."/>
            <person name="Allen-Vercoe E."/>
            <person name="Sibley C."/>
            <person name="Ambrose C.E."/>
            <person name="Strauss J."/>
            <person name="Daigneault M."/>
            <person name="Haas B."/>
            <person name="Nusbaum C."/>
            <person name="Birren B."/>
        </authorList>
    </citation>
    <scope>NUCLEOTIDE SEQUENCE [LARGE SCALE GENOMIC DNA]</scope>
    <source>
        <strain evidence="3 4">3_1_6</strain>
    </source>
</reference>
<sequence>MKRPASPAENGAGAAGCPPREFPLRITIPSFSSLRPVLLAGFLLALLFAGFPPRSGAEEILRIGVEDDYAPFSFPAEGTQAGFDPEIAEALCKAMRRSCTVEPLAFGTLLEKMRRGELDMIVAGLAKNEQRLAYMDFTNSYYHSRSIYLGLPGSVAVSAEGLKGKRVGVQDHTQQEIFLRSHWVNVAEIIRFPTYGQLIDAFCAGQLDAILVDGLSGYEFLQSERGQPFAILDDPLPPDEDLAYAHIGVRKNNSELIEAINEAIVHIKLNGEYDRIVRKYFPFSIY</sequence>
<dbReference type="HOGENOM" id="CLU_019602_18_0_7"/>
<dbReference type="Proteomes" id="UP000006034">
    <property type="component" value="Unassembled WGS sequence"/>
</dbReference>
<feature type="domain" description="Solute-binding protein family 3/N-terminal" evidence="2">
    <location>
        <begin position="60"/>
        <end position="284"/>
    </location>
</feature>
<dbReference type="SUPFAM" id="SSF53850">
    <property type="entry name" value="Periplasmic binding protein-like II"/>
    <property type="match status" value="1"/>
</dbReference>
<organism evidence="3 4">
    <name type="scientific">Bilophila wadsworthia (strain 3_1_6)</name>
    <dbReference type="NCBI Taxonomy" id="563192"/>
    <lineage>
        <taxon>Bacteria</taxon>
        <taxon>Pseudomonadati</taxon>
        <taxon>Thermodesulfobacteriota</taxon>
        <taxon>Desulfovibrionia</taxon>
        <taxon>Desulfovibrionales</taxon>
        <taxon>Desulfovibrionaceae</taxon>
        <taxon>Bilophila</taxon>
    </lineage>
</organism>
<keyword evidence="1" id="KW-0732">Signal</keyword>
<dbReference type="SMART" id="SM00062">
    <property type="entry name" value="PBPb"/>
    <property type="match status" value="1"/>
</dbReference>
<dbReference type="STRING" id="563192.HMPREF0179_03332"/>
<evidence type="ECO:0000313" key="3">
    <source>
        <dbReference type="EMBL" id="EFV42856.2"/>
    </source>
</evidence>
<reference evidence="3 4" key="2">
    <citation type="submission" date="2013-04" db="EMBL/GenBank/DDBJ databases">
        <title>The Genome Sequence of Bilophila wadsworthia 3_1_6.</title>
        <authorList>
            <consortium name="The Broad Institute Genomics Platform"/>
            <person name="Earl A."/>
            <person name="Ward D."/>
            <person name="Feldgarden M."/>
            <person name="Gevers D."/>
            <person name="Sibley C."/>
            <person name="Strauss J."/>
            <person name="Allen-Vercoe E."/>
            <person name="Walker B."/>
            <person name="Young S."/>
            <person name="Zeng Q."/>
            <person name="Gargeya S."/>
            <person name="Fitzgerald M."/>
            <person name="Haas B."/>
            <person name="Abouelleil A."/>
            <person name="Allen A.W."/>
            <person name="Alvarado L."/>
            <person name="Arachchi H.M."/>
            <person name="Berlin A.M."/>
            <person name="Chapman S.B."/>
            <person name="Gainer-Dewar J."/>
            <person name="Goldberg J."/>
            <person name="Griggs A."/>
            <person name="Gujja S."/>
            <person name="Hansen M."/>
            <person name="Howarth C."/>
            <person name="Imamovic A."/>
            <person name="Ireland A."/>
            <person name="Larimer J."/>
            <person name="McCowan C."/>
            <person name="Murphy C."/>
            <person name="Pearson M."/>
            <person name="Poon T.W."/>
            <person name="Priest M."/>
            <person name="Roberts A."/>
            <person name="Saif S."/>
            <person name="Shea T."/>
            <person name="Sisk P."/>
            <person name="Sykes S."/>
            <person name="Wortman J."/>
            <person name="Nusbaum C."/>
            <person name="Birren B."/>
        </authorList>
    </citation>
    <scope>NUCLEOTIDE SEQUENCE [LARGE SCALE GENOMIC DNA]</scope>
    <source>
        <strain evidence="3 4">3_1_6</strain>
    </source>
</reference>
<dbReference type="Pfam" id="PF00497">
    <property type="entry name" value="SBP_bac_3"/>
    <property type="match status" value="1"/>
</dbReference>
<keyword evidence="4" id="KW-1185">Reference proteome</keyword>
<proteinExistence type="predicted"/>
<accession>E5YAW1</accession>
<dbReference type="AlphaFoldDB" id="E5YAW1"/>
<dbReference type="PANTHER" id="PTHR35936">
    <property type="entry name" value="MEMBRANE-BOUND LYTIC MUREIN TRANSGLYCOSYLASE F"/>
    <property type="match status" value="1"/>
</dbReference>
<dbReference type="Gene3D" id="3.40.190.10">
    <property type="entry name" value="Periplasmic binding protein-like II"/>
    <property type="match status" value="2"/>
</dbReference>
<dbReference type="InterPro" id="IPR001638">
    <property type="entry name" value="Solute-binding_3/MltF_N"/>
</dbReference>